<feature type="compositionally biased region" description="Pro residues" evidence="1">
    <location>
        <begin position="1434"/>
        <end position="1443"/>
    </location>
</feature>
<feature type="region of interest" description="Disordered" evidence="1">
    <location>
        <begin position="682"/>
        <end position="726"/>
    </location>
</feature>
<protein>
    <submittedName>
        <fullName evidence="2">Uncharacterized protein</fullName>
    </submittedName>
</protein>
<comment type="caution">
    <text evidence="2">The sequence shown here is derived from an EMBL/GenBank/DDBJ whole genome shotgun (WGS) entry which is preliminary data.</text>
</comment>
<name>A0A835YTG4_9STRA</name>
<dbReference type="EMBL" id="JAFCMP010000334">
    <property type="protein sequence ID" value="KAG5181307.1"/>
    <property type="molecule type" value="Genomic_DNA"/>
</dbReference>
<reference evidence="2" key="1">
    <citation type="submission" date="2021-02" db="EMBL/GenBank/DDBJ databases">
        <title>First Annotated Genome of the Yellow-green Alga Tribonema minus.</title>
        <authorList>
            <person name="Mahan K.M."/>
        </authorList>
    </citation>
    <scope>NUCLEOTIDE SEQUENCE</scope>
    <source>
        <strain evidence="2">UTEX B ZZ1240</strain>
    </source>
</reference>
<feature type="compositionally biased region" description="Polar residues" evidence="1">
    <location>
        <begin position="396"/>
        <end position="409"/>
    </location>
</feature>
<organism evidence="2 3">
    <name type="scientific">Tribonema minus</name>
    <dbReference type="NCBI Taxonomy" id="303371"/>
    <lineage>
        <taxon>Eukaryota</taxon>
        <taxon>Sar</taxon>
        <taxon>Stramenopiles</taxon>
        <taxon>Ochrophyta</taxon>
        <taxon>PX clade</taxon>
        <taxon>Xanthophyceae</taxon>
        <taxon>Tribonematales</taxon>
        <taxon>Tribonemataceae</taxon>
        <taxon>Tribonema</taxon>
    </lineage>
</organism>
<gene>
    <name evidence="2" type="ORF">JKP88DRAFT_321715</name>
</gene>
<evidence type="ECO:0000256" key="1">
    <source>
        <dbReference type="SAM" id="MobiDB-lite"/>
    </source>
</evidence>
<sequence length="1443" mass="147871">MALLTLLAVFFLKHLIRLVCVSLLFNALSNWVLTAVTKRLCRRFASSAARKPPDSEDGSDSAHERTPLLFGLACELSSCTVTSVNLNMLTDFVSTGGKLAFLHLKVEGVQIGVKLHRLSRTDAFPVSPTSAVSWDSVGPFLAYALKAIVPAHPLFPLMRPFLRLAHLFAMALSLLGVTVHDIVVTSEFADPAAEPPLPDVQASLAAVALSVRPAHGSRALRMSLHLFSDPAVPVLRLGAGTAVVLQRKTVLQLDFPWPKGHHHGGGAAGGDAAAARGARDRGDSGGDGDDFAEHVLADDSERPVLLPSMLRIHLAPIKVVVDEADLDALAAAAVDAPVWASPLVQQQDSGGGGGATSAFMSTSSSVASRYHAGSVARVSVDYAADRPGSPAATPRTRGSTHASRGSSHNLDAHGGGGKPAATTVEIPEWDLVLVEVLRWVVCDFRLDALRVELCSLSAPPPPPPLPQLTAPPPRRERAKSVVVELADLQLLLRAEDAAFADALINLAASYASFAVVTQLGPPPPPDAADAAGAGTAALPPALSTPLYLPRFSGRVECLEKTGGGRASQRRWSLSHGPVLSRTALAAAGGGTPSQRSFELRLLGRLGGPRVACEAAGLEVLVWAARTVAHAARGGGDADLDSDGAGGEGGGLVGAGFDLPEAVDENGRARIYSVSVFHDVMSPEAAPPVTPRGGDGGGCDRADSMQSCRSLSDGSGSGGDALGEEEEPVTVRVTVSMMLALDVKGTELVYRDAAFEGGEAVLTVSLPDIKVQHAMCTAPVSIMLAAVEARLDVMGPGGGGGGGGGDGSIAAAAAAAATAADAPLAAGEAFSLVWLRLQRGECRMQPLCVSGRLPPAPPQLPYRDGGGGEASPQRPRDGALPPALVAVEADGLWVEGTPALACLAARMCGAIVAAAAKLAAQPLPLALAAGGGGAGAQEWAGAPLGALGAVRVDAIPLAPLGDPQRALACFANDLASLWALATAGRRGAAPPPLASVTVAGVAVEFPYALEHDSGDMGPADAVRWLRGYCHARERRARWSCAVVSVKEARIGAAAPPRRLHAGGGGGRGGGTPAPPEINFSAYHVDVSTSAYDASEAAGVAFRAQQVGFRDGAARLRSAAAARHHFLTVSRFGVIQAGDCVDIIVRGVRGSWRPRVQVHIIKCARDVTLAVWMVMLEARRAALCIGGGGGNARGAAPAAAAAAHNRNPPPTCAAALAYWSRAWQRGLLRPAGDRIHRLHAVDIEVSAAWASTVAADTVVGAAPGARAPLTAAVTVGAFTSSSVSEQFTFGGVALALCGAPLLRVEELALRASLRRDALRADGGARPAAAAPIGHTFHEVKSRVLAAAHTRAAAASGGGGAAAGPAFAPGLLEAAMEPAGWLIETRGVAVTIKYGLRVADIAEALMMETAALLADLRVAPGRWHPSATGKCARRHASPPPVARTRV</sequence>
<feature type="region of interest" description="Disordered" evidence="1">
    <location>
        <begin position="854"/>
        <end position="878"/>
    </location>
</feature>
<feature type="region of interest" description="Disordered" evidence="1">
    <location>
        <begin position="384"/>
        <end position="421"/>
    </location>
</feature>
<evidence type="ECO:0000313" key="3">
    <source>
        <dbReference type="Proteomes" id="UP000664859"/>
    </source>
</evidence>
<dbReference type="Proteomes" id="UP000664859">
    <property type="component" value="Unassembled WGS sequence"/>
</dbReference>
<feature type="region of interest" description="Disordered" evidence="1">
    <location>
        <begin position="261"/>
        <end position="292"/>
    </location>
</feature>
<proteinExistence type="predicted"/>
<keyword evidence="3" id="KW-1185">Reference proteome</keyword>
<feature type="region of interest" description="Disordered" evidence="1">
    <location>
        <begin position="1422"/>
        <end position="1443"/>
    </location>
</feature>
<evidence type="ECO:0000313" key="2">
    <source>
        <dbReference type="EMBL" id="KAG5181307.1"/>
    </source>
</evidence>
<accession>A0A835YTG4</accession>